<organism evidence="1 2">
    <name type="scientific">Lachnospira intestinalis</name>
    <dbReference type="NCBI Taxonomy" id="3133158"/>
    <lineage>
        <taxon>Bacteria</taxon>
        <taxon>Bacillati</taxon>
        <taxon>Bacillota</taxon>
        <taxon>Clostridia</taxon>
        <taxon>Lachnospirales</taxon>
        <taxon>Lachnospiraceae</taxon>
        <taxon>Lachnospira</taxon>
    </lineage>
</organism>
<dbReference type="InterPro" id="IPR009097">
    <property type="entry name" value="Cyclic_Pdiesterase"/>
</dbReference>
<name>A0ABV1GLJ9_9FIRM</name>
<gene>
    <name evidence="1" type="ORF">WMO38_04220</name>
</gene>
<evidence type="ECO:0000313" key="2">
    <source>
        <dbReference type="Proteomes" id="UP001480973"/>
    </source>
</evidence>
<evidence type="ECO:0008006" key="3">
    <source>
        <dbReference type="Google" id="ProtNLM"/>
    </source>
</evidence>
<sequence length="188" mass="21746">MEFPNIVETKSKGEKMYLISAYFDEHTTRQLQRFIDAVAQNTGNTYMIDNNVPPHLTISSFETRNLQNLCDDFVKLSELESHDINIFSVGEFLPYVIYVTPVLDLHLQQTAEKVYNILAVREDVTINRCYKPYSWFPHITLGKKLEKEQMIAAVRAMQTHFIPLKGKIVRLGLAQTNPHRDICTVDLK</sequence>
<dbReference type="PANTHER" id="PTHR36039:SF2">
    <property type="entry name" value="RNA LIGASE_CYCLIC NUCLEOTIDE PHOSPHODIESTERASE FAMILY PROTEIN"/>
    <property type="match status" value="1"/>
</dbReference>
<dbReference type="Gene3D" id="3.90.1140.10">
    <property type="entry name" value="Cyclic phosphodiesterase"/>
    <property type="match status" value="1"/>
</dbReference>
<dbReference type="PANTHER" id="PTHR36039">
    <property type="match status" value="1"/>
</dbReference>
<reference evidence="1 2" key="1">
    <citation type="submission" date="2024-03" db="EMBL/GenBank/DDBJ databases">
        <title>Human intestinal bacterial collection.</title>
        <authorList>
            <person name="Pauvert C."/>
            <person name="Hitch T.C.A."/>
            <person name="Clavel T."/>
        </authorList>
    </citation>
    <scope>NUCLEOTIDE SEQUENCE [LARGE SCALE GENOMIC DNA]</scope>
    <source>
        <strain evidence="1 2">CLA-JM-H10</strain>
    </source>
</reference>
<accession>A0ABV1GLJ9</accession>
<dbReference type="EMBL" id="JBBMES010000003">
    <property type="protein sequence ID" value="MEQ2534313.1"/>
    <property type="molecule type" value="Genomic_DNA"/>
</dbReference>
<dbReference type="Pfam" id="PF13563">
    <property type="entry name" value="2_5_RNA_ligase2"/>
    <property type="match status" value="1"/>
</dbReference>
<proteinExistence type="predicted"/>
<evidence type="ECO:0000313" key="1">
    <source>
        <dbReference type="EMBL" id="MEQ2534313.1"/>
    </source>
</evidence>
<dbReference type="Proteomes" id="UP001480973">
    <property type="component" value="Unassembled WGS sequence"/>
</dbReference>
<comment type="caution">
    <text evidence="1">The sequence shown here is derived from an EMBL/GenBank/DDBJ whole genome shotgun (WGS) entry which is preliminary data.</text>
</comment>
<protein>
    <recommendedName>
        <fullName evidence="3">2'-5' RNA ligase family protein</fullName>
    </recommendedName>
</protein>
<dbReference type="SUPFAM" id="SSF55144">
    <property type="entry name" value="LigT-like"/>
    <property type="match status" value="1"/>
</dbReference>
<keyword evidence="2" id="KW-1185">Reference proteome</keyword>